<dbReference type="VEuPathDB" id="TriTrypDB:TvY486_1107990"/>
<gene>
    <name evidence="1" type="ORF">TVY486_1107990</name>
</gene>
<organism evidence="1">
    <name type="scientific">Trypanosoma vivax (strain Y486)</name>
    <dbReference type="NCBI Taxonomy" id="1055687"/>
    <lineage>
        <taxon>Eukaryota</taxon>
        <taxon>Discoba</taxon>
        <taxon>Euglenozoa</taxon>
        <taxon>Kinetoplastea</taxon>
        <taxon>Metakinetoplastina</taxon>
        <taxon>Trypanosomatida</taxon>
        <taxon>Trypanosomatidae</taxon>
        <taxon>Trypanosoma</taxon>
        <taxon>Duttonella</taxon>
    </lineage>
</organism>
<name>G0UBW7_TRYVY</name>
<reference evidence="1" key="1">
    <citation type="journal article" date="2012" name="Proc. Natl. Acad. Sci. U.S.A.">
        <title>Antigenic diversity is generated by distinct evolutionary mechanisms in African trypanosome species.</title>
        <authorList>
            <person name="Jackson A.P."/>
            <person name="Berry A."/>
            <person name="Aslett M."/>
            <person name="Allison H.C."/>
            <person name="Burton P."/>
            <person name="Vavrova-Anderson J."/>
            <person name="Brown R."/>
            <person name="Browne H."/>
            <person name="Corton N."/>
            <person name="Hauser H."/>
            <person name="Gamble J."/>
            <person name="Gilderthorp R."/>
            <person name="Marcello L."/>
            <person name="McQuillan J."/>
            <person name="Otto T.D."/>
            <person name="Quail M.A."/>
            <person name="Sanders M.J."/>
            <person name="van Tonder A."/>
            <person name="Ginger M.L."/>
            <person name="Field M.C."/>
            <person name="Barry J.D."/>
            <person name="Hertz-Fowler C."/>
            <person name="Berriman M."/>
        </authorList>
    </citation>
    <scope>NUCLEOTIDE SEQUENCE</scope>
    <source>
        <strain evidence="1">Y486</strain>
    </source>
</reference>
<evidence type="ECO:0000313" key="1">
    <source>
        <dbReference type="EMBL" id="CCC53315.1"/>
    </source>
</evidence>
<dbReference type="EMBL" id="HE573027">
    <property type="protein sequence ID" value="CCC53315.1"/>
    <property type="molecule type" value="Genomic_DNA"/>
</dbReference>
<accession>G0UBW7</accession>
<dbReference type="AlphaFoldDB" id="G0UBW7"/>
<protein>
    <submittedName>
        <fullName evidence="1">Uncharacterized protein</fullName>
    </submittedName>
</protein>
<proteinExistence type="predicted"/>
<sequence>MSVTLVEGPHASWIRPYTQRRVVQQAGNPCTGVLLGVVPPPCSYEEGGQVGDCCQRILSLACIKCSLLACGCRTGNPGSPVKHLRSLCSLEFDSHMDTRFCVLLACHKPPSASADCVGSASGWRFPLFFCPVPIVL</sequence>